<dbReference type="GO" id="GO:0004650">
    <property type="term" value="F:polygalacturonase activity"/>
    <property type="evidence" value="ECO:0007669"/>
    <property type="project" value="InterPro"/>
</dbReference>
<sequence>MKLAHSFTLACLALSVNSEKLAISEVETVVGKVIDRLGDYVKYHGNDSVAGSISSQDDMASVLPRQATPYWYEEIAHQGISAFGPSGYTVYRNVKDYGAVGNGIADDTAAINAAISAGGRCGQGCSSSTTTPAVVYFPAGTYLISSSIVDYYYTQLIGNPSSPPVLKATSSFSGFGLIDGDPYYTENLNWGSTNVFFRQVRNFVFDLTNIPATTQSTGIHWPTAQATSLQNIVFEMSAASGTQHTGLFVESGSGGLMTDLTFNGGIYGASIGNQQFTMRNLVFNNCVTAISQLWSWGWLYQGISINNCQTGIDVSAGGSSALNVGSIMLIDSSITNTPVGIITAHTSTSSPATAGSLMLENVVLTNVPTAIQLTGGSTVLAGTTGTTTIAAWGDGHEYIPNGPNSFEGPFAANTRPAALLSGSNYYTRSKPQYETLPSSSFKSVRSGGATGDGVTDDTSALQAVIDAATAAGQVTFFDAGTYKVTRTLFIPAGAKLVGETYSIIMSSGSFFNNMDSPQAVVRVGHVGDSGQVEWSDMIVSTQGAQAGAILIEWNLATSGTPSGMWDVHTRIGGFAGSDLQVAQCPTTPGSSNINTACIGSYMSMHITTSATGLYMENCWLWSADHDIDSSSNTQITVYSGRGLFIESTAGTFWLVGTGAEHHTLYQYQLVNTQNIFMGFVQTETPYYQPNPSAPAPFTVSSSLNDPDFATSCAGQSGNCANAWGLRIVNSQNILVYGAGLYSFFDNYSTTCSNGGGPENCQTNIFSLEGSNSNVNAYCLSTVGTTNMITENGATLAVYADNVSVYPDTIALFRS</sequence>
<dbReference type="PANTHER" id="PTHR33928">
    <property type="entry name" value="POLYGALACTURONASE QRT3"/>
    <property type="match status" value="1"/>
</dbReference>
<dbReference type="InterPro" id="IPR024535">
    <property type="entry name" value="RHGA/B-epi-like_pectate_lyase"/>
</dbReference>
<evidence type="ECO:0000256" key="1">
    <source>
        <dbReference type="SAM" id="SignalP"/>
    </source>
</evidence>
<dbReference type="PANTHER" id="PTHR33928:SF2">
    <property type="entry name" value="PECTATE LYASE SUPERFAMILY PROTEIN DOMAIN-CONTAINING PROTEIN-RELATED"/>
    <property type="match status" value="1"/>
</dbReference>
<dbReference type="Pfam" id="PF12708">
    <property type="entry name" value="Pect-lyase_RHGA_epim"/>
    <property type="match status" value="2"/>
</dbReference>
<dbReference type="FunFam" id="2.160.20.10:FF:000023">
    <property type="entry name" value="Exo-beta-1,3-glucanase Exg0"/>
    <property type="match status" value="1"/>
</dbReference>
<dbReference type="InterPro" id="IPR012334">
    <property type="entry name" value="Pectin_lyas_fold"/>
</dbReference>
<evidence type="ECO:0000313" key="4">
    <source>
        <dbReference type="Proteomes" id="UP000256328"/>
    </source>
</evidence>
<proteinExistence type="predicted"/>
<dbReference type="OrthoDB" id="1046782at2759"/>
<dbReference type="InterPro" id="IPR011050">
    <property type="entry name" value="Pectin_lyase_fold/virulence"/>
</dbReference>
<feature type="domain" description="Rhamnogalacturonase A/B/Epimerase-like pectate lyase" evidence="2">
    <location>
        <begin position="91"/>
        <end position="313"/>
    </location>
</feature>
<organism evidence="3 4">
    <name type="scientific">Coleophoma crateriformis</name>
    <dbReference type="NCBI Taxonomy" id="565419"/>
    <lineage>
        <taxon>Eukaryota</taxon>
        <taxon>Fungi</taxon>
        <taxon>Dikarya</taxon>
        <taxon>Ascomycota</taxon>
        <taxon>Pezizomycotina</taxon>
        <taxon>Leotiomycetes</taxon>
        <taxon>Helotiales</taxon>
        <taxon>Dermateaceae</taxon>
        <taxon>Coleophoma</taxon>
    </lineage>
</organism>
<keyword evidence="1" id="KW-0732">Signal</keyword>
<feature type="domain" description="Rhamnogalacturonase A/B/Epimerase-like pectate lyase" evidence="2">
    <location>
        <begin position="442"/>
        <end position="510"/>
    </location>
</feature>
<dbReference type="EMBL" id="PDLN01000019">
    <property type="protein sequence ID" value="RDW60210.1"/>
    <property type="molecule type" value="Genomic_DNA"/>
</dbReference>
<accession>A0A3D8QEX9</accession>
<name>A0A3D8QEX9_9HELO</name>
<feature type="signal peptide" evidence="1">
    <location>
        <begin position="1"/>
        <end position="18"/>
    </location>
</feature>
<comment type="caution">
    <text evidence="3">The sequence shown here is derived from an EMBL/GenBank/DDBJ whole genome shotgun (WGS) entry which is preliminary data.</text>
</comment>
<dbReference type="AlphaFoldDB" id="A0A3D8QEX9"/>
<dbReference type="SUPFAM" id="SSF51126">
    <property type="entry name" value="Pectin lyase-like"/>
    <property type="match status" value="2"/>
</dbReference>
<gene>
    <name evidence="3" type="ORF">BP5796_11816</name>
</gene>
<dbReference type="InterPro" id="IPR039279">
    <property type="entry name" value="QRT3-like"/>
</dbReference>
<dbReference type="FunFam" id="2.160.20.10:FF:000026">
    <property type="entry name" value="Exo-beta-1,3-glucanase Exg0"/>
    <property type="match status" value="1"/>
</dbReference>
<dbReference type="CDD" id="cd23668">
    <property type="entry name" value="GH55_beta13glucanase-like"/>
    <property type="match status" value="1"/>
</dbReference>
<dbReference type="Proteomes" id="UP000256328">
    <property type="component" value="Unassembled WGS sequence"/>
</dbReference>
<protein>
    <recommendedName>
        <fullName evidence="2">Rhamnogalacturonase A/B/Epimerase-like pectate lyase domain-containing protein</fullName>
    </recommendedName>
</protein>
<feature type="chain" id="PRO_5017732010" description="Rhamnogalacturonase A/B/Epimerase-like pectate lyase domain-containing protein" evidence="1">
    <location>
        <begin position="19"/>
        <end position="814"/>
    </location>
</feature>
<dbReference type="Gene3D" id="2.160.20.10">
    <property type="entry name" value="Single-stranded right-handed beta-helix, Pectin lyase-like"/>
    <property type="match status" value="2"/>
</dbReference>
<evidence type="ECO:0000313" key="3">
    <source>
        <dbReference type="EMBL" id="RDW60210.1"/>
    </source>
</evidence>
<evidence type="ECO:0000259" key="2">
    <source>
        <dbReference type="Pfam" id="PF12708"/>
    </source>
</evidence>
<keyword evidence="4" id="KW-1185">Reference proteome</keyword>
<reference evidence="3 4" key="1">
    <citation type="journal article" date="2018" name="IMA Fungus">
        <title>IMA Genome-F 9: Draft genome sequence of Annulohypoxylon stygium, Aspergillus mulundensis, Berkeleyomyces basicola (syn. Thielaviopsis basicola), Ceratocystis smalleyi, two Cercospora beticola strains, Coleophoma cylindrospora, Fusarium fracticaudum, Phialophora cf. hyalina, and Morchella septimelata.</title>
        <authorList>
            <person name="Wingfield B.D."/>
            <person name="Bills G.F."/>
            <person name="Dong Y."/>
            <person name="Huang W."/>
            <person name="Nel W.J."/>
            <person name="Swalarsk-Parry B.S."/>
            <person name="Vaghefi N."/>
            <person name="Wilken P.M."/>
            <person name="An Z."/>
            <person name="de Beer Z.W."/>
            <person name="De Vos L."/>
            <person name="Chen L."/>
            <person name="Duong T.A."/>
            <person name="Gao Y."/>
            <person name="Hammerbacher A."/>
            <person name="Kikkert J.R."/>
            <person name="Li Y."/>
            <person name="Li H."/>
            <person name="Li K."/>
            <person name="Li Q."/>
            <person name="Liu X."/>
            <person name="Ma X."/>
            <person name="Naidoo K."/>
            <person name="Pethybridge S.J."/>
            <person name="Sun J."/>
            <person name="Steenkamp E.T."/>
            <person name="van der Nest M.A."/>
            <person name="van Wyk S."/>
            <person name="Wingfield M.J."/>
            <person name="Xiong C."/>
            <person name="Yue Q."/>
            <person name="Zhang X."/>
        </authorList>
    </citation>
    <scope>NUCLEOTIDE SEQUENCE [LARGE SCALE GENOMIC DNA]</scope>
    <source>
        <strain evidence="3 4">BP5796</strain>
    </source>
</reference>